<evidence type="ECO:0000313" key="2">
    <source>
        <dbReference type="Proteomes" id="UP000183015"/>
    </source>
</evidence>
<accession>A0A1H7H513</accession>
<dbReference type="SUPFAM" id="SSF55961">
    <property type="entry name" value="Bet v1-like"/>
    <property type="match status" value="1"/>
</dbReference>
<sequence length="145" mass="15840">MASIHRDILIHETPENIWAAVRDFGEVDKRLAPGFVTDTSVEGDIRIVTFASGAVVHELIVDIDDEARRIAYAVVGGSLEPKHHHASMQVISDSEGRSRFVWIIDVTPDSFGEPIAEMVDEGLRVIKRTLDREAGAGPLGPSSQV</sequence>
<keyword evidence="2" id="KW-1185">Reference proteome</keyword>
<dbReference type="CDD" id="cd07821">
    <property type="entry name" value="PYR_PYL_RCAR_like"/>
    <property type="match status" value="1"/>
</dbReference>
<dbReference type="Gene3D" id="3.30.530.20">
    <property type="match status" value="1"/>
</dbReference>
<protein>
    <submittedName>
        <fullName evidence="1">Polyketide cyclase / dehydrase and lipid transport</fullName>
    </submittedName>
</protein>
<name>A0A1H7H513_STRJI</name>
<dbReference type="AlphaFoldDB" id="A0A1H7H513"/>
<proteinExistence type="predicted"/>
<dbReference type="InterPro" id="IPR019587">
    <property type="entry name" value="Polyketide_cyclase/dehydratase"/>
</dbReference>
<evidence type="ECO:0000313" key="1">
    <source>
        <dbReference type="EMBL" id="SEK45379.1"/>
    </source>
</evidence>
<organism evidence="1 2">
    <name type="scientific">Streptacidiphilus jiangxiensis</name>
    <dbReference type="NCBI Taxonomy" id="235985"/>
    <lineage>
        <taxon>Bacteria</taxon>
        <taxon>Bacillati</taxon>
        <taxon>Actinomycetota</taxon>
        <taxon>Actinomycetes</taxon>
        <taxon>Kitasatosporales</taxon>
        <taxon>Streptomycetaceae</taxon>
        <taxon>Streptacidiphilus</taxon>
    </lineage>
</organism>
<dbReference type="Pfam" id="PF10604">
    <property type="entry name" value="Polyketide_cyc2"/>
    <property type="match status" value="1"/>
</dbReference>
<reference evidence="2" key="1">
    <citation type="submission" date="2016-10" db="EMBL/GenBank/DDBJ databases">
        <authorList>
            <person name="Varghese N."/>
        </authorList>
    </citation>
    <scope>NUCLEOTIDE SEQUENCE [LARGE SCALE GENOMIC DNA]</scope>
    <source>
        <strain evidence="2">DSM 45096 / BCRC 16803 / CGMCC 4.1857 / CIP 109030 / JCM 12277 / KCTC 19219 / NBRC 100920 / 33214</strain>
    </source>
</reference>
<dbReference type="InterPro" id="IPR023393">
    <property type="entry name" value="START-like_dom_sf"/>
</dbReference>
<dbReference type="EMBL" id="FOAZ01000002">
    <property type="protein sequence ID" value="SEK45379.1"/>
    <property type="molecule type" value="Genomic_DNA"/>
</dbReference>
<gene>
    <name evidence="1" type="ORF">SAMN05414137_10280</name>
</gene>
<dbReference type="STRING" id="235985.SAMN05414137_10280"/>
<dbReference type="OrthoDB" id="6024794at2"/>
<dbReference type="RefSeq" id="WP_042448341.1">
    <property type="nucleotide sequence ID" value="NZ_BBPN01000014.1"/>
</dbReference>
<dbReference type="Proteomes" id="UP000183015">
    <property type="component" value="Unassembled WGS sequence"/>
</dbReference>